<dbReference type="AlphaFoldDB" id="A0A0K1PXA8"/>
<organism evidence="1 2">
    <name type="scientific">Labilithrix luteola</name>
    <dbReference type="NCBI Taxonomy" id="1391654"/>
    <lineage>
        <taxon>Bacteria</taxon>
        <taxon>Pseudomonadati</taxon>
        <taxon>Myxococcota</taxon>
        <taxon>Polyangia</taxon>
        <taxon>Polyangiales</taxon>
        <taxon>Labilitrichaceae</taxon>
        <taxon>Labilithrix</taxon>
    </lineage>
</organism>
<name>A0A0K1PXA8_9BACT</name>
<evidence type="ECO:0000313" key="2">
    <source>
        <dbReference type="Proteomes" id="UP000064967"/>
    </source>
</evidence>
<dbReference type="Proteomes" id="UP000064967">
    <property type="component" value="Chromosome"/>
</dbReference>
<accession>A0A0K1PXA8</accession>
<gene>
    <name evidence="1" type="ORF">AKJ09_04685</name>
</gene>
<protein>
    <submittedName>
        <fullName evidence="1">Uncharacterized protein</fullName>
    </submittedName>
</protein>
<sequence length="40" mass="4379">MDRLLGDEIVRAFAVIRDADSVASPRAGGRHPHAWSAITY</sequence>
<dbReference type="EMBL" id="CP012333">
    <property type="protein sequence ID" value="AKU98021.1"/>
    <property type="molecule type" value="Genomic_DNA"/>
</dbReference>
<evidence type="ECO:0000313" key="1">
    <source>
        <dbReference type="EMBL" id="AKU98021.1"/>
    </source>
</evidence>
<keyword evidence="2" id="KW-1185">Reference proteome</keyword>
<reference evidence="1 2" key="1">
    <citation type="submission" date="2015-08" db="EMBL/GenBank/DDBJ databases">
        <authorList>
            <person name="Babu N.S."/>
            <person name="Beckwith C.J."/>
            <person name="Beseler K.G."/>
            <person name="Brison A."/>
            <person name="Carone J.V."/>
            <person name="Caskin T.P."/>
            <person name="Diamond M."/>
            <person name="Durham M.E."/>
            <person name="Foxe J.M."/>
            <person name="Go M."/>
            <person name="Henderson B.A."/>
            <person name="Jones I.B."/>
            <person name="McGettigan J.A."/>
            <person name="Micheletti S.J."/>
            <person name="Nasrallah M.E."/>
            <person name="Ortiz D."/>
            <person name="Piller C.R."/>
            <person name="Privatt S.R."/>
            <person name="Schneider S.L."/>
            <person name="Sharp S."/>
            <person name="Smith T.C."/>
            <person name="Stanton J.D."/>
            <person name="Ullery H.E."/>
            <person name="Wilson R.J."/>
            <person name="Serrano M.G."/>
            <person name="Buck G."/>
            <person name="Lee V."/>
            <person name="Wang Y."/>
            <person name="Carvalho R."/>
            <person name="Voegtly L."/>
            <person name="Shi R."/>
            <person name="Duckworth R."/>
            <person name="Johnson A."/>
            <person name="Loviza R."/>
            <person name="Walstead R."/>
            <person name="Shah Z."/>
            <person name="Kiflezghi M."/>
            <person name="Wade K."/>
            <person name="Ball S.L."/>
            <person name="Bradley K.W."/>
            <person name="Asai D.J."/>
            <person name="Bowman C.A."/>
            <person name="Russell D.A."/>
            <person name="Pope W.H."/>
            <person name="Jacobs-Sera D."/>
            <person name="Hendrix R.W."/>
            <person name="Hatfull G.F."/>
        </authorList>
    </citation>
    <scope>NUCLEOTIDE SEQUENCE [LARGE SCALE GENOMIC DNA]</scope>
    <source>
        <strain evidence="1 2">DSM 27648</strain>
    </source>
</reference>
<proteinExistence type="predicted"/>
<dbReference type="KEGG" id="llu:AKJ09_04685"/>